<comment type="caution">
    <text evidence="4">The sequence shown here is derived from an EMBL/GenBank/DDBJ whole genome shotgun (WGS) entry which is preliminary data.</text>
</comment>
<sequence>MRDFLFTKCSLHYFLPFFLVIITSIPSTFALKEELFRPPFDNNVYFQSIFQTVTRLFAVDLFISYQFTPIDTYVESQFGLIIRGLFIFLFGLILLLNTTSNLCVIRQPKKVEEHNLFVKLINICLLPSIYSLHWYEEIKGDDKKDDDKHDHDNCPLCLSHNYVHANLNTFGVKKKKEENEKEENEKEENEKKENEKKEDENVVNKTQKDCSVCKIKHFAEEDCCPFCVGHHFIHSRNFKVEKKNEEVEKKNEKDEKKNEKNREFCLIINDEDKKYHKEKIYLMINEIVSYLYFLHNFLCAIIFAMISGPSIWWVQLYLIVNSTKFSVYQNSGPDSTYSIIKNFIYDVTHIDLEKGNLNS</sequence>
<evidence type="ECO:0000256" key="3">
    <source>
        <dbReference type="SAM" id="Phobius"/>
    </source>
</evidence>
<feature type="coiled-coil region" evidence="1">
    <location>
        <begin position="235"/>
        <end position="263"/>
    </location>
</feature>
<name>A0A2N1NLS9_9GLOM</name>
<dbReference type="VEuPathDB" id="FungiDB:FUN_004503"/>
<feature type="region of interest" description="Disordered" evidence="2">
    <location>
        <begin position="174"/>
        <end position="200"/>
    </location>
</feature>
<dbReference type="EMBL" id="LLXL01000282">
    <property type="protein sequence ID" value="PKK74814.1"/>
    <property type="molecule type" value="Genomic_DNA"/>
</dbReference>
<dbReference type="Proteomes" id="UP000233469">
    <property type="component" value="Unassembled WGS sequence"/>
</dbReference>
<gene>
    <name evidence="4" type="ORF">RhiirC2_846528</name>
</gene>
<proteinExistence type="predicted"/>
<feature type="transmembrane region" description="Helical" evidence="3">
    <location>
        <begin position="77"/>
        <end position="96"/>
    </location>
</feature>
<dbReference type="AlphaFoldDB" id="A0A2N1NLS9"/>
<evidence type="ECO:0000313" key="5">
    <source>
        <dbReference type="Proteomes" id="UP000233469"/>
    </source>
</evidence>
<evidence type="ECO:0000313" key="4">
    <source>
        <dbReference type="EMBL" id="PKK74814.1"/>
    </source>
</evidence>
<dbReference type="VEuPathDB" id="FungiDB:RhiirFUN_006663"/>
<keyword evidence="3" id="KW-1133">Transmembrane helix</keyword>
<reference evidence="4 5" key="1">
    <citation type="submission" date="2016-04" db="EMBL/GenBank/DDBJ databases">
        <title>Genome analyses suggest a sexual origin of heterokaryosis in a supposedly ancient asexual fungus.</title>
        <authorList>
            <person name="Ropars J."/>
            <person name="Sedzielewska K."/>
            <person name="Noel J."/>
            <person name="Charron P."/>
            <person name="Farinelli L."/>
            <person name="Marton T."/>
            <person name="Kruger M."/>
            <person name="Pelin A."/>
            <person name="Brachmann A."/>
            <person name="Corradi N."/>
        </authorList>
    </citation>
    <scope>NUCLEOTIDE SEQUENCE [LARGE SCALE GENOMIC DNA]</scope>
    <source>
        <strain evidence="4 5">C2</strain>
    </source>
</reference>
<organism evidence="4 5">
    <name type="scientific">Rhizophagus irregularis</name>
    <dbReference type="NCBI Taxonomy" id="588596"/>
    <lineage>
        <taxon>Eukaryota</taxon>
        <taxon>Fungi</taxon>
        <taxon>Fungi incertae sedis</taxon>
        <taxon>Mucoromycota</taxon>
        <taxon>Glomeromycotina</taxon>
        <taxon>Glomeromycetes</taxon>
        <taxon>Glomerales</taxon>
        <taxon>Glomeraceae</taxon>
        <taxon>Rhizophagus</taxon>
    </lineage>
</organism>
<evidence type="ECO:0000256" key="2">
    <source>
        <dbReference type="SAM" id="MobiDB-lite"/>
    </source>
</evidence>
<feature type="compositionally biased region" description="Basic and acidic residues" evidence="2">
    <location>
        <begin position="188"/>
        <end position="200"/>
    </location>
</feature>
<dbReference type="VEuPathDB" id="FungiDB:RhiirA1_455841"/>
<evidence type="ECO:0000256" key="1">
    <source>
        <dbReference type="SAM" id="Coils"/>
    </source>
</evidence>
<protein>
    <submittedName>
        <fullName evidence="4">Uncharacterized protein</fullName>
    </submittedName>
</protein>
<feature type="transmembrane region" description="Helical" evidence="3">
    <location>
        <begin position="12"/>
        <end position="32"/>
    </location>
</feature>
<keyword evidence="3" id="KW-0812">Transmembrane</keyword>
<feature type="transmembrane region" description="Helical" evidence="3">
    <location>
        <begin position="287"/>
        <end position="314"/>
    </location>
</feature>
<reference evidence="4 5" key="2">
    <citation type="submission" date="2017-10" db="EMBL/GenBank/DDBJ databases">
        <title>Extensive intraspecific genome diversity in a model arbuscular mycorrhizal fungus.</title>
        <authorList>
            <person name="Chen E.C.H."/>
            <person name="Morin E."/>
            <person name="Baudet D."/>
            <person name="Noel J."/>
            <person name="Ndikumana S."/>
            <person name="Charron P."/>
            <person name="St-Onge C."/>
            <person name="Giorgi J."/>
            <person name="Grigoriev I.V."/>
            <person name="Roux C."/>
            <person name="Martin F.M."/>
            <person name="Corradi N."/>
        </authorList>
    </citation>
    <scope>NUCLEOTIDE SEQUENCE [LARGE SCALE GENOMIC DNA]</scope>
    <source>
        <strain evidence="4 5">C2</strain>
    </source>
</reference>
<keyword evidence="1" id="KW-0175">Coiled coil</keyword>
<accession>A0A2N1NLS9</accession>
<keyword evidence="3" id="KW-0472">Membrane</keyword>